<feature type="transmembrane region" description="Helical" evidence="1">
    <location>
        <begin position="21"/>
        <end position="39"/>
    </location>
</feature>
<dbReference type="RefSeq" id="WP_290289724.1">
    <property type="nucleotide sequence ID" value="NZ_CP047211.1"/>
</dbReference>
<evidence type="ECO:0000313" key="3">
    <source>
        <dbReference type="Proteomes" id="UP001595751"/>
    </source>
</evidence>
<comment type="caution">
    <text evidence="2">The sequence shown here is derived from an EMBL/GenBank/DDBJ whole genome shotgun (WGS) entry which is preliminary data.</text>
</comment>
<evidence type="ECO:0000313" key="2">
    <source>
        <dbReference type="EMBL" id="MFC3850203.1"/>
    </source>
</evidence>
<keyword evidence="1" id="KW-0472">Membrane</keyword>
<feature type="transmembrane region" description="Helical" evidence="1">
    <location>
        <begin position="129"/>
        <end position="153"/>
    </location>
</feature>
<feature type="transmembrane region" description="Helical" evidence="1">
    <location>
        <begin position="165"/>
        <end position="186"/>
    </location>
</feature>
<dbReference type="Proteomes" id="UP001595751">
    <property type="component" value="Unassembled WGS sequence"/>
</dbReference>
<feature type="transmembrane region" description="Helical" evidence="1">
    <location>
        <begin position="84"/>
        <end position="109"/>
    </location>
</feature>
<proteinExistence type="predicted"/>
<keyword evidence="3" id="KW-1185">Reference proteome</keyword>
<dbReference type="EMBL" id="JBHRZN010000002">
    <property type="protein sequence ID" value="MFC3850203.1"/>
    <property type="molecule type" value="Genomic_DNA"/>
</dbReference>
<keyword evidence="1" id="KW-0812">Transmembrane</keyword>
<evidence type="ECO:0008006" key="4">
    <source>
        <dbReference type="Google" id="ProtNLM"/>
    </source>
</evidence>
<sequence>MRETIAPASRSRAAHSRLTTRSLLACAVLGAFTAVLIHLSRFLGLALAAGAPWLSFPAPLPWFLVIIAAALLVQRSGAALLTSFIGAVIGVGALSLCGGIVVEIVFLVARKLGAAPARVTAAERARLPRSSLVIALISGVLVAAMMFGFMFLYKEFLLIPAELKVAAAVVRVALGLVYGWLAYVLVNALLRVGVDPQGVVGHDWDGDPAEADDAPVGR</sequence>
<feature type="transmembrane region" description="Helical" evidence="1">
    <location>
        <begin position="51"/>
        <end position="72"/>
    </location>
</feature>
<organism evidence="2 3">
    <name type="scientific">Corynebacterium hansenii</name>
    <dbReference type="NCBI Taxonomy" id="394964"/>
    <lineage>
        <taxon>Bacteria</taxon>
        <taxon>Bacillati</taxon>
        <taxon>Actinomycetota</taxon>
        <taxon>Actinomycetes</taxon>
        <taxon>Mycobacteriales</taxon>
        <taxon>Corynebacteriaceae</taxon>
        <taxon>Corynebacterium</taxon>
    </lineage>
</organism>
<protein>
    <recommendedName>
        <fullName evidence="4">ECF transporter S component</fullName>
    </recommendedName>
</protein>
<evidence type="ECO:0000256" key="1">
    <source>
        <dbReference type="SAM" id="Phobius"/>
    </source>
</evidence>
<keyword evidence="1" id="KW-1133">Transmembrane helix</keyword>
<accession>A0ABV7ZNS1</accession>
<gene>
    <name evidence="2" type="ORF">ACFORJ_08505</name>
</gene>
<reference evidence="3" key="1">
    <citation type="journal article" date="2019" name="Int. J. Syst. Evol. Microbiol.">
        <title>The Global Catalogue of Microorganisms (GCM) 10K type strain sequencing project: providing services to taxonomists for standard genome sequencing and annotation.</title>
        <authorList>
            <consortium name="The Broad Institute Genomics Platform"/>
            <consortium name="The Broad Institute Genome Sequencing Center for Infectious Disease"/>
            <person name="Wu L."/>
            <person name="Ma J."/>
        </authorList>
    </citation>
    <scope>NUCLEOTIDE SEQUENCE [LARGE SCALE GENOMIC DNA]</scope>
    <source>
        <strain evidence="3">CCUG 53252</strain>
    </source>
</reference>
<name>A0ABV7ZNS1_9CORY</name>